<keyword evidence="6" id="KW-0805">Transcription regulation</keyword>
<feature type="domain" description="Zn(2)-C6 fungal-type" evidence="11">
    <location>
        <begin position="84"/>
        <end position="113"/>
    </location>
</feature>
<evidence type="ECO:0000259" key="11">
    <source>
        <dbReference type="PROSITE" id="PS50048"/>
    </source>
</evidence>
<evidence type="ECO:0000313" key="13">
    <source>
        <dbReference type="EMBL" id="ABU50336.1"/>
    </source>
</evidence>
<dbReference type="Gene3D" id="3.30.160.60">
    <property type="entry name" value="Classic Zinc Finger"/>
    <property type="match status" value="2"/>
</dbReference>
<keyword evidence="2" id="KW-0479">Metal-binding</keyword>
<dbReference type="FunFam" id="3.30.160.60:FF:000446">
    <property type="entry name" value="Zinc finger protein"/>
    <property type="match status" value="1"/>
</dbReference>
<feature type="domain" description="C2H2-type" evidence="12">
    <location>
        <begin position="33"/>
        <end position="61"/>
    </location>
</feature>
<evidence type="ECO:0000256" key="8">
    <source>
        <dbReference type="ARBA" id="ARBA00023242"/>
    </source>
</evidence>
<evidence type="ECO:0000256" key="5">
    <source>
        <dbReference type="ARBA" id="ARBA00022833"/>
    </source>
</evidence>
<dbReference type="InterPro" id="IPR013087">
    <property type="entry name" value="Znf_C2H2_type"/>
</dbReference>
<evidence type="ECO:0000256" key="1">
    <source>
        <dbReference type="ARBA" id="ARBA00004123"/>
    </source>
</evidence>
<sequence>MGGDHKCPVCQATFTRPQHVARHMRSHTGDRPYKCTHCGDQFARSDLLSRHINKCHASASTTTNEKGNGRRKASATRATTSKQACDQCVQSSLPCDGCNPCSKCVQRKCRCTFVKFHRQTAPVGPGHNPNPSAHIPAAAPRSYIPPQVSVSFPSQQQFSFPPPQMYPPNLDDYQSKYRELMHTQTQQPSPEMYHPIPTWMNYGEPAHDILHAGGSSLTRAHSQEHHQNHGSHSNSNQIYGGGGGWVRRDSFSESGGSSAASSSVHLPLYENVDPSTAAAAADARLEAFGLMSLEEPNALYDGAAPFFDGIFPSSSAQSTSTGNHVPVSSMMQIPTPREAETRELREFWKEYMRSTPLNHPANHAHSASPPHPVMSPPNGRKRVSSLPSVKTPTENVVGGGEGKGGFEDAVMARKTLGNLSMGGVQGIKGRRMTHINPPLLSTSIPPPPHRQPPVNHGSAYGFSIAGAMGEGERPNFKRLPSQVLEPLGGSKRVRGDGSEDPDDIGAGMGMIKVESGE</sequence>
<protein>
    <submittedName>
        <fullName evidence="13">Putative zinc finger/binuclear cluster transcriptional regulator</fullName>
    </submittedName>
</protein>
<accession>A9Q619</accession>
<feature type="compositionally biased region" description="Polar residues" evidence="10">
    <location>
        <begin position="385"/>
        <end position="394"/>
    </location>
</feature>
<dbReference type="CDD" id="cd00067">
    <property type="entry name" value="GAL4"/>
    <property type="match status" value="1"/>
</dbReference>
<reference evidence="13" key="1">
    <citation type="journal article" date="2008" name="Mycol. Res.">
        <title>Processing sites involved in intron splicing of Armillaria natural product genes.</title>
        <authorList>
            <person name="Misiek M."/>
            <person name="Hoffmeister D."/>
        </authorList>
    </citation>
    <scope>NUCLEOTIDE SEQUENCE</scope>
</reference>
<dbReference type="PANTHER" id="PTHR47660">
    <property type="entry name" value="TRANSCRIPTION FACTOR WITH C2H2 AND ZN(2)-CYS(6) DNA BINDING DOMAIN (EUROFUNG)-RELATED-RELATED"/>
    <property type="match status" value="1"/>
</dbReference>
<dbReference type="EMBL" id="EF547151">
    <property type="protein sequence ID" value="ABU50336.1"/>
    <property type="molecule type" value="Genomic_DNA"/>
</dbReference>
<dbReference type="PROSITE" id="PS50048">
    <property type="entry name" value="ZN2_CY6_FUNGAL_2"/>
    <property type="match status" value="1"/>
</dbReference>
<dbReference type="PROSITE" id="PS00028">
    <property type="entry name" value="ZINC_FINGER_C2H2_1"/>
    <property type="match status" value="2"/>
</dbReference>
<dbReference type="GO" id="GO:0000981">
    <property type="term" value="F:DNA-binding transcription factor activity, RNA polymerase II-specific"/>
    <property type="evidence" value="ECO:0007669"/>
    <property type="project" value="InterPro"/>
</dbReference>
<dbReference type="SMART" id="SM00355">
    <property type="entry name" value="ZnF_C2H2"/>
    <property type="match status" value="2"/>
</dbReference>
<dbReference type="PROSITE" id="PS50157">
    <property type="entry name" value="ZINC_FINGER_C2H2_2"/>
    <property type="match status" value="2"/>
</dbReference>
<evidence type="ECO:0000256" key="9">
    <source>
        <dbReference type="PROSITE-ProRule" id="PRU00042"/>
    </source>
</evidence>
<feature type="domain" description="C2H2-type" evidence="12">
    <location>
        <begin position="5"/>
        <end position="32"/>
    </location>
</feature>
<evidence type="ECO:0000256" key="2">
    <source>
        <dbReference type="ARBA" id="ARBA00022723"/>
    </source>
</evidence>
<evidence type="ECO:0000256" key="3">
    <source>
        <dbReference type="ARBA" id="ARBA00022737"/>
    </source>
</evidence>
<evidence type="ECO:0000256" key="7">
    <source>
        <dbReference type="ARBA" id="ARBA00023163"/>
    </source>
</evidence>
<keyword evidence="5" id="KW-0862">Zinc</keyword>
<feature type="region of interest" description="Disordered" evidence="10">
    <location>
        <begin position="479"/>
        <end position="517"/>
    </location>
</feature>
<feature type="region of interest" description="Disordered" evidence="10">
    <location>
        <begin position="358"/>
        <end position="402"/>
    </location>
</feature>
<dbReference type="GO" id="GO:0005634">
    <property type="term" value="C:nucleus"/>
    <property type="evidence" value="ECO:0007669"/>
    <property type="project" value="UniProtKB-SubCell"/>
</dbReference>
<evidence type="ECO:0000259" key="12">
    <source>
        <dbReference type="PROSITE" id="PS50157"/>
    </source>
</evidence>
<dbReference type="InterPro" id="IPR001138">
    <property type="entry name" value="Zn2Cys6_DnaBD"/>
</dbReference>
<dbReference type="GO" id="GO:0008270">
    <property type="term" value="F:zinc ion binding"/>
    <property type="evidence" value="ECO:0007669"/>
    <property type="project" value="UniProtKB-KW"/>
</dbReference>
<name>A9Q619_ARMME</name>
<dbReference type="SUPFAM" id="SSF57667">
    <property type="entry name" value="beta-beta-alpha zinc fingers"/>
    <property type="match status" value="1"/>
</dbReference>
<keyword evidence="4 9" id="KW-0863">Zinc-finger</keyword>
<evidence type="ECO:0000256" key="6">
    <source>
        <dbReference type="ARBA" id="ARBA00023015"/>
    </source>
</evidence>
<dbReference type="InterPro" id="IPR036236">
    <property type="entry name" value="Znf_C2H2_sf"/>
</dbReference>
<keyword evidence="8" id="KW-0539">Nucleus</keyword>
<keyword evidence="7" id="KW-0804">Transcription</keyword>
<feature type="region of interest" description="Disordered" evidence="10">
    <location>
        <begin position="218"/>
        <end position="241"/>
    </location>
</feature>
<organism evidence="13">
    <name type="scientific">Armillaria mellea</name>
    <name type="common">Honey mushroom</name>
    <name type="synonym">Agaricus melleus</name>
    <dbReference type="NCBI Taxonomy" id="47429"/>
    <lineage>
        <taxon>Eukaryota</taxon>
        <taxon>Fungi</taxon>
        <taxon>Dikarya</taxon>
        <taxon>Basidiomycota</taxon>
        <taxon>Agaricomycotina</taxon>
        <taxon>Agaricomycetes</taxon>
        <taxon>Agaricomycetidae</taxon>
        <taxon>Agaricales</taxon>
        <taxon>Marasmiineae</taxon>
        <taxon>Physalacriaceae</taxon>
        <taxon>Armillaria</taxon>
    </lineage>
</organism>
<evidence type="ECO:0000256" key="4">
    <source>
        <dbReference type="ARBA" id="ARBA00022771"/>
    </source>
</evidence>
<proteinExistence type="predicted"/>
<evidence type="ECO:0000256" key="10">
    <source>
        <dbReference type="SAM" id="MobiDB-lite"/>
    </source>
</evidence>
<keyword evidence="3" id="KW-0677">Repeat</keyword>
<comment type="subcellular location">
    <subcellularLocation>
        <location evidence="1">Nucleus</location>
    </subcellularLocation>
</comment>
<dbReference type="PANTHER" id="PTHR47660:SF2">
    <property type="entry name" value="TRANSCRIPTION FACTOR WITH C2H2 AND ZN(2)-CYS(6) DNA BINDING DOMAIN (EUROFUNG)"/>
    <property type="match status" value="1"/>
</dbReference>
<dbReference type="FunFam" id="3.30.160.60:FF:000145">
    <property type="entry name" value="Zinc finger protein 574"/>
    <property type="match status" value="1"/>
</dbReference>
<dbReference type="AlphaFoldDB" id="A9Q619"/>